<reference evidence="1 2" key="1">
    <citation type="journal article" date="2016" name="Nat. Commun.">
        <title>Ectomycorrhizal ecology is imprinted in the genome of the dominant symbiotic fungus Cenococcum geophilum.</title>
        <authorList>
            <consortium name="DOE Joint Genome Institute"/>
            <person name="Peter M."/>
            <person name="Kohler A."/>
            <person name="Ohm R.A."/>
            <person name="Kuo A."/>
            <person name="Krutzmann J."/>
            <person name="Morin E."/>
            <person name="Arend M."/>
            <person name="Barry K.W."/>
            <person name="Binder M."/>
            <person name="Choi C."/>
            <person name="Clum A."/>
            <person name="Copeland A."/>
            <person name="Grisel N."/>
            <person name="Haridas S."/>
            <person name="Kipfer T."/>
            <person name="LaButti K."/>
            <person name="Lindquist E."/>
            <person name="Lipzen A."/>
            <person name="Maire R."/>
            <person name="Meier B."/>
            <person name="Mihaltcheva S."/>
            <person name="Molinier V."/>
            <person name="Murat C."/>
            <person name="Poggeler S."/>
            <person name="Quandt C.A."/>
            <person name="Sperisen C."/>
            <person name="Tritt A."/>
            <person name="Tisserant E."/>
            <person name="Crous P.W."/>
            <person name="Henrissat B."/>
            <person name="Nehls U."/>
            <person name="Egli S."/>
            <person name="Spatafora J.W."/>
            <person name="Grigoriev I.V."/>
            <person name="Martin F.M."/>
        </authorList>
    </citation>
    <scope>NUCLEOTIDE SEQUENCE [LARGE SCALE GENOMIC DNA]</scope>
    <source>
        <strain evidence="1 2">CBS 459.81</strain>
    </source>
</reference>
<proteinExistence type="predicted"/>
<evidence type="ECO:0008006" key="3">
    <source>
        <dbReference type="Google" id="ProtNLM"/>
    </source>
</evidence>
<dbReference type="Proteomes" id="UP000250266">
    <property type="component" value="Unassembled WGS sequence"/>
</dbReference>
<gene>
    <name evidence="1" type="ORF">K432DRAFT_410928</name>
</gene>
<organism evidence="1 2">
    <name type="scientific">Lepidopterella palustris CBS 459.81</name>
    <dbReference type="NCBI Taxonomy" id="1314670"/>
    <lineage>
        <taxon>Eukaryota</taxon>
        <taxon>Fungi</taxon>
        <taxon>Dikarya</taxon>
        <taxon>Ascomycota</taxon>
        <taxon>Pezizomycotina</taxon>
        <taxon>Dothideomycetes</taxon>
        <taxon>Pleosporomycetidae</taxon>
        <taxon>Mytilinidiales</taxon>
        <taxon>Argynnaceae</taxon>
        <taxon>Lepidopterella</taxon>
    </lineage>
</organism>
<dbReference type="EMBL" id="KV745920">
    <property type="protein sequence ID" value="OCK73168.1"/>
    <property type="molecule type" value="Genomic_DNA"/>
</dbReference>
<keyword evidence="2" id="KW-1185">Reference proteome</keyword>
<dbReference type="OrthoDB" id="8062037at2759"/>
<dbReference type="SUPFAM" id="SSF57850">
    <property type="entry name" value="RING/U-box"/>
    <property type="match status" value="1"/>
</dbReference>
<name>A0A8E2DX32_9PEZI</name>
<dbReference type="AlphaFoldDB" id="A0A8E2DX32"/>
<sequence length="242" mass="27124">MGLTVSKAASKPLPTWSQFMAEGFKPAAAPITETAYDHENHLMEIDPALQCMICKRRYGFVKVENDSDEKPEIAIRLPCKHVVGENCMKMLIAPPLERDDEQARHPSNTCPCCLQVLFTCDQNGKYAPFRSGLKLTHGGDGNGDPTKSTTQPGETRIEFSTTMTDSLSLEFELGELRIQKGHSSEEPRDLLWTDTRMHFAIRGIDNNLEQGEESVQPIEFVFQVKDDPQRSIRDAIRDAING</sequence>
<dbReference type="Gene3D" id="3.30.40.10">
    <property type="entry name" value="Zinc/RING finger domain, C3HC4 (zinc finger)"/>
    <property type="match status" value="1"/>
</dbReference>
<dbReference type="InterPro" id="IPR013083">
    <property type="entry name" value="Znf_RING/FYVE/PHD"/>
</dbReference>
<evidence type="ECO:0000313" key="2">
    <source>
        <dbReference type="Proteomes" id="UP000250266"/>
    </source>
</evidence>
<accession>A0A8E2DX32</accession>
<protein>
    <recommendedName>
        <fullName evidence="3">RING-type domain-containing protein</fullName>
    </recommendedName>
</protein>
<evidence type="ECO:0000313" key="1">
    <source>
        <dbReference type="EMBL" id="OCK73168.1"/>
    </source>
</evidence>